<feature type="domain" description="B box-type" evidence="5">
    <location>
        <begin position="48"/>
        <end position="91"/>
    </location>
</feature>
<keyword evidence="7" id="KW-1185">Reference proteome</keyword>
<dbReference type="PANTHER" id="PTHR25462:SF301">
    <property type="entry name" value="E3 UBIQUITIN-PROTEIN LIGASE TRIM56-LIKE"/>
    <property type="match status" value="1"/>
</dbReference>
<feature type="domain" description="RRM" evidence="4">
    <location>
        <begin position="378"/>
        <end position="453"/>
    </location>
</feature>
<keyword evidence="1" id="KW-0479">Metal-binding</keyword>
<proteinExistence type="predicted"/>
<protein>
    <submittedName>
        <fullName evidence="6">TRIM2 protein</fullName>
    </submittedName>
</protein>
<gene>
    <name evidence="6" type="primary">TRIM2</name>
    <name evidence="6" type="ORF">BLAG_LOCUS9507</name>
</gene>
<name>A0A8K0EEK0_BRALA</name>
<dbReference type="CDD" id="cd12547">
    <property type="entry name" value="RRM1_2_PAR10"/>
    <property type="match status" value="1"/>
</dbReference>
<dbReference type="Pfam" id="PF23085">
    <property type="entry name" value="RRM_PARP14_3"/>
    <property type="match status" value="1"/>
</dbReference>
<evidence type="ECO:0000259" key="4">
    <source>
        <dbReference type="PROSITE" id="PS50102"/>
    </source>
</evidence>
<feature type="coiled-coil region" evidence="3">
    <location>
        <begin position="113"/>
        <end position="158"/>
    </location>
</feature>
<dbReference type="GO" id="GO:0008270">
    <property type="term" value="F:zinc ion binding"/>
    <property type="evidence" value="ECO:0007669"/>
    <property type="project" value="UniProtKB-KW"/>
</dbReference>
<dbReference type="PROSITE" id="PS50119">
    <property type="entry name" value="ZF_BBOX"/>
    <property type="match status" value="1"/>
</dbReference>
<evidence type="ECO:0000313" key="6">
    <source>
        <dbReference type="EMBL" id="CAH1248003.1"/>
    </source>
</evidence>
<dbReference type="SUPFAM" id="SSF57845">
    <property type="entry name" value="B-box zinc-binding domain"/>
    <property type="match status" value="1"/>
</dbReference>
<dbReference type="EMBL" id="OV696701">
    <property type="protein sequence ID" value="CAH1248003.1"/>
    <property type="molecule type" value="Genomic_DNA"/>
</dbReference>
<keyword evidence="1" id="KW-0862">Zinc</keyword>
<keyword evidence="1" id="KW-0863">Zinc-finger</keyword>
<dbReference type="GO" id="GO:0003723">
    <property type="term" value="F:RNA binding"/>
    <property type="evidence" value="ECO:0007669"/>
    <property type="project" value="UniProtKB-UniRule"/>
</dbReference>
<dbReference type="InterPro" id="IPR000315">
    <property type="entry name" value="Znf_B-box"/>
</dbReference>
<evidence type="ECO:0000259" key="5">
    <source>
        <dbReference type="PROSITE" id="PS50119"/>
    </source>
</evidence>
<dbReference type="Proteomes" id="UP000838412">
    <property type="component" value="Chromosome 16"/>
</dbReference>
<dbReference type="InterPro" id="IPR000504">
    <property type="entry name" value="RRM_dom"/>
</dbReference>
<dbReference type="InterPro" id="IPR034464">
    <property type="entry name" value="PAR10_RRM1_2"/>
</dbReference>
<evidence type="ECO:0000313" key="7">
    <source>
        <dbReference type="Proteomes" id="UP000838412"/>
    </source>
</evidence>
<keyword evidence="3" id="KW-0175">Coiled coil</keyword>
<dbReference type="Gene3D" id="3.30.160.60">
    <property type="entry name" value="Classic Zinc Finger"/>
    <property type="match status" value="1"/>
</dbReference>
<keyword evidence="2" id="KW-0694">RNA-binding</keyword>
<accession>A0A8K0EEK0</accession>
<dbReference type="Pfam" id="PF00643">
    <property type="entry name" value="zf-B_box"/>
    <property type="match status" value="1"/>
</dbReference>
<evidence type="ECO:0000256" key="2">
    <source>
        <dbReference type="PROSITE-ProRule" id="PRU00176"/>
    </source>
</evidence>
<dbReference type="AlphaFoldDB" id="A0A8K0EEK0"/>
<dbReference type="SUPFAM" id="SSF54928">
    <property type="entry name" value="RNA-binding domain, RBD"/>
    <property type="match status" value="1"/>
</dbReference>
<evidence type="ECO:0000256" key="3">
    <source>
        <dbReference type="SAM" id="Coils"/>
    </source>
</evidence>
<evidence type="ECO:0000256" key="1">
    <source>
        <dbReference type="PROSITE-ProRule" id="PRU00024"/>
    </source>
</evidence>
<organism evidence="6 7">
    <name type="scientific">Branchiostoma lanceolatum</name>
    <name type="common">Common lancelet</name>
    <name type="synonym">Amphioxus lanceolatum</name>
    <dbReference type="NCBI Taxonomy" id="7740"/>
    <lineage>
        <taxon>Eukaryota</taxon>
        <taxon>Metazoa</taxon>
        <taxon>Chordata</taxon>
        <taxon>Cephalochordata</taxon>
        <taxon>Leptocardii</taxon>
        <taxon>Amphioxiformes</taxon>
        <taxon>Branchiostomatidae</taxon>
        <taxon>Branchiostoma</taxon>
    </lineage>
</organism>
<dbReference type="InterPro" id="IPR035979">
    <property type="entry name" value="RBD_domain_sf"/>
</dbReference>
<dbReference type="Gene3D" id="3.30.70.330">
    <property type="match status" value="1"/>
</dbReference>
<reference evidence="6" key="1">
    <citation type="submission" date="2022-01" db="EMBL/GenBank/DDBJ databases">
        <authorList>
            <person name="Braso-Vives M."/>
        </authorList>
    </citation>
    <scope>NUCLEOTIDE SEQUENCE</scope>
</reference>
<sequence length="462" mass="51890">MCQLCGFLMSKVRPNPPRILKVFRGHVVASFADLQSGRFDISPAESPRNEPTCDRHTGEKMRFYCKTCQEAICPNCTVLDHPKPEHAIRDIHSVALEQREIMSALQVTAETKLTELEKTSTSLDSELKHLEKRRDMRRQELKKKVSGLTSAIEKLGKQCEETIQKEFVLNEKTSVARRQDVDMVKCRLESTREFVANILSHGSDAEIAATFKQVEDSIVELTSTTRSCRMEEDQDMAAKSVDFGASPTFQLFKKMKEIITDEQRSIQTQAWGETMESCGAHAQPVTSPQGVPNRPWDPSRIVLKGVPKHVTEDELCLNLTTLGITDVKPRSIVYGSRQGTVMVECSDVISDLDGKLRAIHRTKSFGSKVTAEKVLICDCVEVNNLPPHANNQSLFTYFNKQRRSGGGGVIEVKVDEDKRTALVSFQNYKVVERVLDRRHVMGKVELVVKPFYTCLGQTASNA</sequence>
<dbReference type="SMART" id="SM00336">
    <property type="entry name" value="BBOX"/>
    <property type="match status" value="1"/>
</dbReference>
<dbReference type="InterPro" id="IPR012677">
    <property type="entry name" value="Nucleotide-bd_a/b_plait_sf"/>
</dbReference>
<dbReference type="InterPro" id="IPR047153">
    <property type="entry name" value="TRIM45/56/19-like"/>
</dbReference>
<dbReference type="PANTHER" id="PTHR25462">
    <property type="entry name" value="BONUS, ISOFORM C-RELATED"/>
    <property type="match status" value="1"/>
</dbReference>
<dbReference type="OrthoDB" id="6133115at2759"/>
<dbReference type="PROSITE" id="PS50102">
    <property type="entry name" value="RRM"/>
    <property type="match status" value="1"/>
</dbReference>